<dbReference type="PANTHER" id="PTHR21666:SF289">
    <property type="entry name" value="L-ALA--D-GLU ENDOPEPTIDASE"/>
    <property type="match status" value="1"/>
</dbReference>
<evidence type="ECO:0000259" key="3">
    <source>
        <dbReference type="PROSITE" id="PS51782"/>
    </source>
</evidence>
<dbReference type="Pfam" id="PF01551">
    <property type="entry name" value="Peptidase_M23"/>
    <property type="match status" value="1"/>
</dbReference>
<keyword evidence="5" id="KW-1185">Reference proteome</keyword>
<dbReference type="Gene3D" id="3.10.350.10">
    <property type="entry name" value="LysM domain"/>
    <property type="match status" value="1"/>
</dbReference>
<dbReference type="PANTHER" id="PTHR21666">
    <property type="entry name" value="PEPTIDASE-RELATED"/>
    <property type="match status" value="1"/>
</dbReference>
<protein>
    <submittedName>
        <fullName evidence="4">Peptidase M23</fullName>
    </submittedName>
</protein>
<dbReference type="InterPro" id="IPR016047">
    <property type="entry name" value="M23ase_b-sheet_dom"/>
</dbReference>
<dbReference type="SUPFAM" id="SSF51261">
    <property type="entry name" value="Duplicated hybrid motif"/>
    <property type="match status" value="1"/>
</dbReference>
<dbReference type="PROSITE" id="PS51782">
    <property type="entry name" value="LYSM"/>
    <property type="match status" value="1"/>
</dbReference>
<evidence type="ECO:0000256" key="2">
    <source>
        <dbReference type="SAM" id="SignalP"/>
    </source>
</evidence>
<dbReference type="InterPro" id="IPR050570">
    <property type="entry name" value="Cell_wall_metabolism_enzyme"/>
</dbReference>
<dbReference type="Pfam" id="PF01476">
    <property type="entry name" value="LysM"/>
    <property type="match status" value="1"/>
</dbReference>
<name>A0ABQ2FD61_9DEIO</name>
<dbReference type="RefSeq" id="WP_189067081.1">
    <property type="nucleotide sequence ID" value="NZ_BMPE01000001.1"/>
</dbReference>
<organism evidence="4 5">
    <name type="scientific">Deinococcus radiotolerans</name>
    <dbReference type="NCBI Taxonomy" id="1309407"/>
    <lineage>
        <taxon>Bacteria</taxon>
        <taxon>Thermotogati</taxon>
        <taxon>Deinococcota</taxon>
        <taxon>Deinococci</taxon>
        <taxon>Deinococcales</taxon>
        <taxon>Deinococcaceae</taxon>
        <taxon>Deinococcus</taxon>
    </lineage>
</organism>
<dbReference type="EMBL" id="BMPE01000001">
    <property type="protein sequence ID" value="GGK86834.1"/>
    <property type="molecule type" value="Genomic_DNA"/>
</dbReference>
<dbReference type="InterPro" id="IPR018392">
    <property type="entry name" value="LysM"/>
</dbReference>
<sequence length="445" mass="47915">MSCTPFRRATRLLTLGALLGAAQAQQFTAEEQLLAPLQLQLDRPADVVLSRDTGERTLAVVTSRDTPLPNVARRYGLTGGAVKLLSARGGTQVVQLTLPGRVQERQPVRPSSVVTYRVRNGDTMAGVAHRFGLSVVDLLGMNLNRTSLDALKAGSTLNVPTGARGLLVRIKPGQSALSLIAGYGADLVLTARANDVLPTELDVGDELLLPGIRAEGFAQQLAERREAERRAALAAQRQAQYEKFLAWKEGREKARLEAKYAAQAQYEKFLAWKNSPERKAAIAAVERQEQFEAAKAEAQARSRQAAQRSSVTAASLAPGRIGLIWPMRSYRITSRYAERDIAFHQQVFHGGIDLAAPYGTPIYAASAGRVTQSGYGAYGLNVYTQNGDSTIVYGHMSRAAVSAGQSVEQGQLLGYIGCTGICTGPHLHFEVRLGGQTVDPLGLLP</sequence>
<comment type="caution">
    <text evidence="4">The sequence shown here is derived from an EMBL/GenBank/DDBJ whole genome shotgun (WGS) entry which is preliminary data.</text>
</comment>
<keyword evidence="1 2" id="KW-0732">Signal</keyword>
<dbReference type="InterPro" id="IPR011055">
    <property type="entry name" value="Dup_hybrid_motif"/>
</dbReference>
<dbReference type="Proteomes" id="UP000604341">
    <property type="component" value="Unassembled WGS sequence"/>
</dbReference>
<dbReference type="Gene3D" id="2.70.70.10">
    <property type="entry name" value="Glucose Permease (Domain IIA)"/>
    <property type="match status" value="1"/>
</dbReference>
<feature type="chain" id="PRO_5047320971" evidence="2">
    <location>
        <begin position="25"/>
        <end position="445"/>
    </location>
</feature>
<reference evidence="5" key="1">
    <citation type="journal article" date="2019" name="Int. J. Syst. Evol. Microbiol.">
        <title>The Global Catalogue of Microorganisms (GCM) 10K type strain sequencing project: providing services to taxonomists for standard genome sequencing and annotation.</title>
        <authorList>
            <consortium name="The Broad Institute Genomics Platform"/>
            <consortium name="The Broad Institute Genome Sequencing Center for Infectious Disease"/>
            <person name="Wu L."/>
            <person name="Ma J."/>
        </authorList>
    </citation>
    <scope>NUCLEOTIDE SEQUENCE [LARGE SCALE GENOMIC DNA]</scope>
    <source>
        <strain evidence="5">JCM 19173</strain>
    </source>
</reference>
<dbReference type="InterPro" id="IPR036779">
    <property type="entry name" value="LysM_dom_sf"/>
</dbReference>
<dbReference type="CDD" id="cd12797">
    <property type="entry name" value="M23_peptidase"/>
    <property type="match status" value="1"/>
</dbReference>
<evidence type="ECO:0000256" key="1">
    <source>
        <dbReference type="ARBA" id="ARBA00022729"/>
    </source>
</evidence>
<dbReference type="SUPFAM" id="SSF54106">
    <property type="entry name" value="LysM domain"/>
    <property type="match status" value="1"/>
</dbReference>
<gene>
    <name evidence="4" type="ORF">GCM10010844_01630</name>
</gene>
<dbReference type="CDD" id="cd00118">
    <property type="entry name" value="LysM"/>
    <property type="match status" value="1"/>
</dbReference>
<proteinExistence type="predicted"/>
<accession>A0ABQ2FD61</accession>
<feature type="domain" description="LysM" evidence="3">
    <location>
        <begin position="114"/>
        <end position="159"/>
    </location>
</feature>
<evidence type="ECO:0000313" key="5">
    <source>
        <dbReference type="Proteomes" id="UP000604341"/>
    </source>
</evidence>
<evidence type="ECO:0000313" key="4">
    <source>
        <dbReference type="EMBL" id="GGK86834.1"/>
    </source>
</evidence>
<feature type="signal peptide" evidence="2">
    <location>
        <begin position="1"/>
        <end position="24"/>
    </location>
</feature>
<dbReference type="SMART" id="SM00257">
    <property type="entry name" value="LysM"/>
    <property type="match status" value="2"/>
</dbReference>